<dbReference type="InterPro" id="IPR013328">
    <property type="entry name" value="6PGD_dom2"/>
</dbReference>
<dbReference type="GO" id="GO:0031491">
    <property type="term" value="F:nucleosome binding"/>
    <property type="evidence" value="ECO:0007669"/>
    <property type="project" value="TreeGrafter"/>
</dbReference>
<organism evidence="4">
    <name type="scientific">Mytilinidion resinicola</name>
    <dbReference type="NCBI Taxonomy" id="574789"/>
    <lineage>
        <taxon>Eukaryota</taxon>
        <taxon>Fungi</taxon>
        <taxon>Dikarya</taxon>
        <taxon>Ascomycota</taxon>
        <taxon>Pezizomycotina</taxon>
        <taxon>Dothideomycetes</taxon>
        <taxon>Pleosporomycetidae</taxon>
        <taxon>Mytilinidiales</taxon>
        <taxon>Mytilinidiaceae</taxon>
        <taxon>Mytilinidion</taxon>
    </lineage>
</organism>
<reference evidence="6" key="2">
    <citation type="submission" date="2020-04" db="EMBL/GenBank/DDBJ databases">
        <authorList>
            <consortium name="NCBI Genome Project"/>
        </authorList>
    </citation>
    <scope>NUCLEOTIDE SEQUENCE</scope>
    <source>
        <strain evidence="6">CBS 304.34</strain>
    </source>
</reference>
<evidence type="ECO:0000259" key="3">
    <source>
        <dbReference type="Pfam" id="PF09130"/>
    </source>
</evidence>
<evidence type="ECO:0000313" key="4">
    <source>
        <dbReference type="EMBL" id="KAF2814674.1"/>
    </source>
</evidence>
<name>A0A6A6Z319_9PEZI</name>
<feature type="domain" description="6-phosphogluconate dehydrogenase NADP-binding" evidence="2">
    <location>
        <begin position="8"/>
        <end position="140"/>
    </location>
</feature>
<evidence type="ECO:0000313" key="5">
    <source>
        <dbReference type="Proteomes" id="UP000504636"/>
    </source>
</evidence>
<dbReference type="Gene3D" id="3.40.50.720">
    <property type="entry name" value="NAD(P)-binding Rossmann-like Domain"/>
    <property type="match status" value="1"/>
</dbReference>
<dbReference type="Pfam" id="PF09130">
    <property type="entry name" value="DUF1932"/>
    <property type="match status" value="1"/>
</dbReference>
<evidence type="ECO:0000256" key="1">
    <source>
        <dbReference type="ARBA" id="ARBA00007598"/>
    </source>
</evidence>
<reference evidence="6" key="3">
    <citation type="submission" date="2025-04" db="UniProtKB">
        <authorList>
            <consortium name="RefSeq"/>
        </authorList>
    </citation>
    <scope>IDENTIFICATION</scope>
    <source>
        <strain evidence="6">CBS 304.34</strain>
    </source>
</reference>
<reference evidence="4 6" key="1">
    <citation type="journal article" date="2020" name="Stud. Mycol.">
        <title>101 Dothideomycetes genomes: a test case for predicting lifestyles and emergence of pathogens.</title>
        <authorList>
            <person name="Haridas S."/>
            <person name="Albert R."/>
            <person name="Binder M."/>
            <person name="Bloem J."/>
            <person name="Labutti K."/>
            <person name="Salamov A."/>
            <person name="Andreopoulos B."/>
            <person name="Baker S."/>
            <person name="Barry K."/>
            <person name="Bills G."/>
            <person name="Bluhm B."/>
            <person name="Cannon C."/>
            <person name="Castanera R."/>
            <person name="Culley D."/>
            <person name="Daum C."/>
            <person name="Ezra D."/>
            <person name="Gonzalez J."/>
            <person name="Henrissat B."/>
            <person name="Kuo A."/>
            <person name="Liang C."/>
            <person name="Lipzen A."/>
            <person name="Lutzoni F."/>
            <person name="Magnuson J."/>
            <person name="Mondo S."/>
            <person name="Nolan M."/>
            <person name="Ohm R."/>
            <person name="Pangilinan J."/>
            <person name="Park H.-J."/>
            <person name="Ramirez L."/>
            <person name="Alfaro M."/>
            <person name="Sun H."/>
            <person name="Tritt A."/>
            <person name="Yoshinaga Y."/>
            <person name="Zwiers L.-H."/>
            <person name="Turgeon B."/>
            <person name="Goodwin S."/>
            <person name="Spatafora J."/>
            <person name="Crous P."/>
            <person name="Grigoriev I."/>
        </authorList>
    </citation>
    <scope>NUCLEOTIDE SEQUENCE</scope>
    <source>
        <strain evidence="4 6">CBS 304.34</strain>
    </source>
</reference>
<dbReference type="PANTHER" id="PTHR43580:SF2">
    <property type="entry name" value="CYTOKINE-LIKE NUCLEAR FACTOR N-PAC"/>
    <property type="match status" value="1"/>
</dbReference>
<evidence type="ECO:0000259" key="2">
    <source>
        <dbReference type="Pfam" id="PF03446"/>
    </source>
</evidence>
<protein>
    <recommendedName>
        <fullName evidence="7">6-phosphogluconate dehydrogenase C-terminal domain-like protein</fullName>
    </recommendedName>
</protein>
<sequence length="337" mass="35657">MSAPLANVGILSIGSMGLGIAKLLQAHNYRVFTNIANRSSATQARVSSASISLVNTDTELVAQCDYILSIVPPRDAVVTAGRIISALNASPAPRPTSGHPLYFLDLNAISPSTARAINATFESQTPALRFVDGGIIGGPPSVASDSTWKRPGIPISGPHALTAAPVNGKHLADTLNTEYVSPTIGSASGLKCCFASINKGIAALALQSFSTASSLEVLPHMQKYLEEYSPAVGQLAARGLVGCPPKAYRWVEEMNQIGLCFEEEGGWGAQGQVFGKRRRAPLRALHRVRLRSRKRGTAAHAVALPSRRSLQGAAVPAIPPRHPLHPPGGYYRVQRPL</sequence>
<dbReference type="Proteomes" id="UP000504636">
    <property type="component" value="Unplaced"/>
</dbReference>
<feature type="domain" description="Phosphogluconate dehydrogenase NAD-binding putative C-terminal" evidence="3">
    <location>
        <begin position="212"/>
        <end position="269"/>
    </location>
</feature>
<dbReference type="InterPro" id="IPR006115">
    <property type="entry name" value="6PGDH_NADP-bd"/>
</dbReference>
<dbReference type="GO" id="GO:0050661">
    <property type="term" value="F:NADP binding"/>
    <property type="evidence" value="ECO:0007669"/>
    <property type="project" value="InterPro"/>
</dbReference>
<dbReference type="PANTHER" id="PTHR43580">
    <property type="entry name" value="OXIDOREDUCTASE GLYR1-RELATED"/>
    <property type="match status" value="1"/>
</dbReference>
<gene>
    <name evidence="4 6" type="ORF">BDZ99DRAFT_485302</name>
</gene>
<proteinExistence type="inferred from homology"/>
<dbReference type="GO" id="GO:0140673">
    <property type="term" value="P:transcription elongation-coupled chromatin remodeling"/>
    <property type="evidence" value="ECO:0007669"/>
    <property type="project" value="TreeGrafter"/>
</dbReference>
<dbReference type="SUPFAM" id="SSF51735">
    <property type="entry name" value="NAD(P)-binding Rossmann-fold domains"/>
    <property type="match status" value="1"/>
</dbReference>
<dbReference type="Gene3D" id="1.10.1040.10">
    <property type="entry name" value="N-(1-d-carboxylethyl)-l-norvaline Dehydrogenase, domain 2"/>
    <property type="match status" value="1"/>
</dbReference>
<comment type="similarity">
    <text evidence="1">Belongs to the HIBADH-related family. NP60 subfamily.</text>
</comment>
<evidence type="ECO:0000313" key="6">
    <source>
        <dbReference type="RefSeq" id="XP_033581638.1"/>
    </source>
</evidence>
<dbReference type="Pfam" id="PF03446">
    <property type="entry name" value="NAD_binding_2"/>
    <property type="match status" value="1"/>
</dbReference>
<dbReference type="EMBL" id="MU003694">
    <property type="protein sequence ID" value="KAF2814674.1"/>
    <property type="molecule type" value="Genomic_DNA"/>
</dbReference>
<dbReference type="InterPro" id="IPR008927">
    <property type="entry name" value="6-PGluconate_DH-like_C_sf"/>
</dbReference>
<keyword evidence="5" id="KW-1185">Reference proteome</keyword>
<dbReference type="GO" id="GO:0000785">
    <property type="term" value="C:chromatin"/>
    <property type="evidence" value="ECO:0007669"/>
    <property type="project" value="TreeGrafter"/>
</dbReference>
<dbReference type="GeneID" id="54463593"/>
<dbReference type="GO" id="GO:0003677">
    <property type="term" value="F:DNA binding"/>
    <property type="evidence" value="ECO:0007669"/>
    <property type="project" value="TreeGrafter"/>
</dbReference>
<accession>A0A6A6Z319</accession>
<dbReference type="InterPro" id="IPR051265">
    <property type="entry name" value="HIBADH-related_NP60_sf"/>
</dbReference>
<evidence type="ECO:0008006" key="7">
    <source>
        <dbReference type="Google" id="ProtNLM"/>
    </source>
</evidence>
<dbReference type="SUPFAM" id="SSF48179">
    <property type="entry name" value="6-phosphogluconate dehydrogenase C-terminal domain-like"/>
    <property type="match status" value="1"/>
</dbReference>
<dbReference type="AlphaFoldDB" id="A0A6A6Z319"/>
<dbReference type="OrthoDB" id="9988102at2759"/>
<dbReference type="RefSeq" id="XP_033581638.1">
    <property type="nucleotide sequence ID" value="XM_033722700.1"/>
</dbReference>
<dbReference type="InterPro" id="IPR036291">
    <property type="entry name" value="NAD(P)-bd_dom_sf"/>
</dbReference>
<dbReference type="InterPro" id="IPR015814">
    <property type="entry name" value="Pgluconate_DH_NAD-bd_C"/>
</dbReference>